<keyword evidence="1" id="KW-0472">Membrane</keyword>
<evidence type="ECO:0000313" key="2">
    <source>
        <dbReference type="EMBL" id="GAB1223142.1"/>
    </source>
</evidence>
<keyword evidence="3" id="KW-1185">Reference proteome</keyword>
<protein>
    <recommendedName>
        <fullName evidence="4">Bacterial pre-peptidase c-terminal domain containing protein</fullName>
    </recommendedName>
</protein>
<organism evidence="2 3">
    <name type="scientific">Entamoeba nuttalli</name>
    <dbReference type="NCBI Taxonomy" id="412467"/>
    <lineage>
        <taxon>Eukaryota</taxon>
        <taxon>Amoebozoa</taxon>
        <taxon>Evosea</taxon>
        <taxon>Archamoebae</taxon>
        <taxon>Mastigamoebida</taxon>
        <taxon>Entamoebidae</taxon>
        <taxon>Entamoeba</taxon>
    </lineage>
</organism>
<accession>A0ABQ0DK96</accession>
<name>A0ABQ0DK96_9EUKA</name>
<dbReference type="Proteomes" id="UP001628156">
    <property type="component" value="Unassembled WGS sequence"/>
</dbReference>
<proteinExistence type="predicted"/>
<keyword evidence="1" id="KW-1133">Transmembrane helix</keyword>
<evidence type="ECO:0008006" key="4">
    <source>
        <dbReference type="Google" id="ProtNLM"/>
    </source>
</evidence>
<keyword evidence="1" id="KW-0812">Transmembrane</keyword>
<feature type="transmembrane region" description="Helical" evidence="1">
    <location>
        <begin position="852"/>
        <end position="873"/>
    </location>
</feature>
<sequence length="888" mass="99014">MILLIIALLHISYAFNNQCSSATLVDLTTMNEFSVTEDTTQSTLSSYRVGRKMIKQKGKWYRIHTNGLGNNIEIDTCLSGTTNFDSKIIVFGGCSRGIGTQLLSMNDDSFTGCGSAARLIFNDKRKTTFFVFITGSDVNDVGIFGLRINKLPATSNKECKYAQEINQYPTYREATTTGIAPNYKGLSGLFYTIKGNGDRIHISTCHRATNVDTIINVFDNCELMNPISVQTRVCDNKNMGSKIFIDTQPGKVYNVHVSSTPKKRGMFIVAFETENTIVPQTCEKSTAITSLPFASTTKLDGNTLSMSCGNTQQKVGAWYSIVGDGYDYILYTCNSMNGPQDGTMIEIFESCNSNSQCVMNDNGCGLHGKISKKLEMNKNYFIKVSCTNPHTQCRVTLNVEKLNTQGDINSCIIAKTVEITSRTDSFTDSFDITTARTSETKCGGVKPRKGLWYKVVNNYKYAFPLFIQTNVLLASSTKHTAEIQMYRSCTLECEERQLSVQHLTLKPKETVMFFITTDETEGQLGIFIREDHRLQHDTCKTALEFNAPFTVVEYKPNTGRTTNPVCAANLVGKHTGIYYYFQSPVTDTMIVETCGLETQFDTYVEVFQGCGNDASCVLSNDDSPECGSSASYVKFEAQQGAEYYIYVSEASKAIDTEGTFRLNVYTLNPPSHSTCQRAELLTPGLTQYALTKYAIESVSTCSKDISHNIDSLTFGRFERKKGTQNHLKGVWYKYSSTVKGKLHINTCNAATSVRTRMGIYKSCGVLSDVSVPDQCIIEHTVSYQSCSTRGTYVSVDLNRGETVFIFVGGETAKDVGFVAVDSEFQTEAPEYVPVVYTPRVGPKRIKERRTLWMLWAFWWFVYALVCVMTFGALKYFGANDDFLGYHEL</sequence>
<evidence type="ECO:0000313" key="3">
    <source>
        <dbReference type="Proteomes" id="UP001628156"/>
    </source>
</evidence>
<dbReference type="EMBL" id="BAAFRS010000132">
    <property type="protein sequence ID" value="GAB1223142.1"/>
    <property type="molecule type" value="Genomic_DNA"/>
</dbReference>
<comment type="caution">
    <text evidence="2">The sequence shown here is derived from an EMBL/GenBank/DDBJ whole genome shotgun (WGS) entry which is preliminary data.</text>
</comment>
<gene>
    <name evidence="2" type="ORF">ENUP19_0132G0009</name>
</gene>
<reference evidence="2 3" key="1">
    <citation type="journal article" date="2019" name="PLoS Negl. Trop. Dis.">
        <title>Whole genome sequencing of Entamoeba nuttalli reveals mammalian host-related molecular signatures and a novel octapeptide-repeat surface protein.</title>
        <authorList>
            <person name="Tanaka M."/>
            <person name="Makiuchi T."/>
            <person name="Komiyama T."/>
            <person name="Shiina T."/>
            <person name="Osaki K."/>
            <person name="Tachibana H."/>
        </authorList>
    </citation>
    <scope>NUCLEOTIDE SEQUENCE [LARGE SCALE GENOMIC DNA]</scope>
    <source>
        <strain evidence="2 3">P19-061405</strain>
    </source>
</reference>
<evidence type="ECO:0000256" key="1">
    <source>
        <dbReference type="SAM" id="Phobius"/>
    </source>
</evidence>